<dbReference type="EMBL" id="JAZAVJ010000053">
    <property type="protein sequence ID" value="KAK7417847.1"/>
    <property type="molecule type" value="Genomic_DNA"/>
</dbReference>
<proteinExistence type="predicted"/>
<dbReference type="Proteomes" id="UP001498476">
    <property type="component" value="Unassembled WGS sequence"/>
</dbReference>
<sequence length="166" mass="18977">MHLTSLAFLSLRFKDLQEQEEQKDESASGIWLDSDDTSDMSGDQSHNELDAISLNFDEIPDRPTSSEGVEDQDYNAFGNRVTLDDIPNAKTDTSLDEYPGNRDERPFNERFFESTQNPEREWLRLPHIVEINDELGVFDRYSDSWSHHACPGTPDRSISSGYLSDV</sequence>
<keyword evidence="3" id="KW-1185">Reference proteome</keyword>
<gene>
    <name evidence="2" type="ORF">QQX98_004322</name>
</gene>
<evidence type="ECO:0000256" key="1">
    <source>
        <dbReference type="SAM" id="MobiDB-lite"/>
    </source>
</evidence>
<organism evidence="2 3">
    <name type="scientific">Neonectria punicea</name>
    <dbReference type="NCBI Taxonomy" id="979145"/>
    <lineage>
        <taxon>Eukaryota</taxon>
        <taxon>Fungi</taxon>
        <taxon>Dikarya</taxon>
        <taxon>Ascomycota</taxon>
        <taxon>Pezizomycotina</taxon>
        <taxon>Sordariomycetes</taxon>
        <taxon>Hypocreomycetidae</taxon>
        <taxon>Hypocreales</taxon>
        <taxon>Nectriaceae</taxon>
        <taxon>Neonectria</taxon>
    </lineage>
</organism>
<evidence type="ECO:0000313" key="2">
    <source>
        <dbReference type="EMBL" id="KAK7417847.1"/>
    </source>
</evidence>
<protein>
    <submittedName>
        <fullName evidence="2">Uncharacterized protein</fullName>
    </submittedName>
</protein>
<feature type="region of interest" description="Disordered" evidence="1">
    <location>
        <begin position="146"/>
        <end position="166"/>
    </location>
</feature>
<accession>A0ABR1HA91</accession>
<evidence type="ECO:0000313" key="3">
    <source>
        <dbReference type="Proteomes" id="UP001498476"/>
    </source>
</evidence>
<comment type="caution">
    <text evidence="2">The sequence shown here is derived from an EMBL/GenBank/DDBJ whole genome shotgun (WGS) entry which is preliminary data.</text>
</comment>
<feature type="region of interest" description="Disordered" evidence="1">
    <location>
        <begin position="17"/>
        <end position="106"/>
    </location>
</feature>
<reference evidence="2 3" key="1">
    <citation type="journal article" date="2025" name="Microbiol. Resour. Announc.">
        <title>Draft genome sequences for Neonectria magnoliae and Neonectria punicea, canker pathogens of Liriodendron tulipifera and Acer saccharum in West Virginia.</title>
        <authorList>
            <person name="Petronek H.M."/>
            <person name="Kasson M.T."/>
            <person name="Metheny A.M."/>
            <person name="Stauder C.M."/>
            <person name="Lovett B."/>
            <person name="Lynch S.C."/>
            <person name="Garnas J.R."/>
            <person name="Kasson L.R."/>
            <person name="Stajich J.E."/>
        </authorList>
    </citation>
    <scope>NUCLEOTIDE SEQUENCE [LARGE SCALE GENOMIC DNA]</scope>
    <source>
        <strain evidence="2 3">NRRL 64653</strain>
    </source>
</reference>
<feature type="compositionally biased region" description="Polar residues" evidence="1">
    <location>
        <begin position="156"/>
        <end position="166"/>
    </location>
</feature>
<name>A0ABR1HA91_9HYPO</name>